<proteinExistence type="predicted"/>
<name>A0A7S2YSK8_9STRA</name>
<feature type="domain" description="Glycosyltransferase 61 catalytic" evidence="1">
    <location>
        <begin position="1"/>
        <end position="37"/>
    </location>
</feature>
<gene>
    <name evidence="2" type="ORF">APAL1065_LOCUS26130</name>
</gene>
<protein>
    <recommendedName>
        <fullName evidence="1">Glycosyltransferase 61 catalytic domain-containing protein</fullName>
    </recommendedName>
</protein>
<evidence type="ECO:0000313" key="2">
    <source>
        <dbReference type="EMBL" id="CAD9992943.1"/>
    </source>
</evidence>
<evidence type="ECO:0000259" key="1">
    <source>
        <dbReference type="Pfam" id="PF04577"/>
    </source>
</evidence>
<accession>A0A7S2YSK8</accession>
<organism evidence="2">
    <name type="scientific">Entomoneis paludosa</name>
    <dbReference type="NCBI Taxonomy" id="265537"/>
    <lineage>
        <taxon>Eukaryota</taxon>
        <taxon>Sar</taxon>
        <taxon>Stramenopiles</taxon>
        <taxon>Ochrophyta</taxon>
        <taxon>Bacillariophyta</taxon>
        <taxon>Bacillariophyceae</taxon>
        <taxon>Bacillariophycidae</taxon>
        <taxon>Entomoneidaceae</taxon>
        <taxon>Entomoneis</taxon>
    </lineage>
</organism>
<sequence>MTFEEQALHMHTTDVIVMPHGAQMTNSVFLRPCSVVLELLPRYFYSPRKGVLVLETGSIHYTGTFDGLFIPFFCIFSGGFHFDASWSLLLSHNHHSFGYLP</sequence>
<dbReference type="GO" id="GO:0016757">
    <property type="term" value="F:glycosyltransferase activity"/>
    <property type="evidence" value="ECO:0007669"/>
    <property type="project" value="InterPro"/>
</dbReference>
<dbReference type="Pfam" id="PF04577">
    <property type="entry name" value="Glyco_transf_61"/>
    <property type="match status" value="1"/>
</dbReference>
<reference evidence="2" key="1">
    <citation type="submission" date="2021-01" db="EMBL/GenBank/DDBJ databases">
        <authorList>
            <person name="Corre E."/>
            <person name="Pelletier E."/>
            <person name="Niang G."/>
            <person name="Scheremetjew M."/>
            <person name="Finn R."/>
            <person name="Kale V."/>
            <person name="Holt S."/>
            <person name="Cochrane G."/>
            <person name="Meng A."/>
            <person name="Brown T."/>
            <person name="Cohen L."/>
        </authorList>
    </citation>
    <scope>NUCLEOTIDE SEQUENCE</scope>
    <source>
        <strain evidence="2">CCMP125</strain>
    </source>
</reference>
<dbReference type="InterPro" id="IPR049625">
    <property type="entry name" value="Glyco_transf_61_cat"/>
</dbReference>
<dbReference type="EMBL" id="HBHT01038866">
    <property type="protein sequence ID" value="CAD9992943.1"/>
    <property type="molecule type" value="Transcribed_RNA"/>
</dbReference>
<dbReference type="AlphaFoldDB" id="A0A7S2YSK8"/>